<accession>A0A9D2GHW5</accession>
<protein>
    <submittedName>
        <fullName evidence="1">Uncharacterized protein</fullName>
    </submittedName>
</protein>
<comment type="caution">
    <text evidence="1">The sequence shown here is derived from an EMBL/GenBank/DDBJ whole genome shotgun (WGS) entry which is preliminary data.</text>
</comment>
<proteinExistence type="predicted"/>
<gene>
    <name evidence="1" type="ORF">IAA17_05310</name>
</gene>
<reference evidence="1" key="1">
    <citation type="journal article" date="2021" name="PeerJ">
        <title>Extensive microbial diversity within the chicken gut microbiome revealed by metagenomics and culture.</title>
        <authorList>
            <person name="Gilroy R."/>
            <person name="Ravi A."/>
            <person name="Getino M."/>
            <person name="Pursley I."/>
            <person name="Horton D.L."/>
            <person name="Alikhan N.F."/>
            <person name="Baker D."/>
            <person name="Gharbi K."/>
            <person name="Hall N."/>
            <person name="Watson M."/>
            <person name="Adriaenssens E.M."/>
            <person name="Foster-Nyarko E."/>
            <person name="Jarju S."/>
            <person name="Secka A."/>
            <person name="Antonio M."/>
            <person name="Oren A."/>
            <person name="Chaudhuri R.R."/>
            <person name="La Ragione R."/>
            <person name="Hildebrand F."/>
            <person name="Pallen M.J."/>
        </authorList>
    </citation>
    <scope>NUCLEOTIDE SEQUENCE</scope>
    <source>
        <strain evidence="1">ChiBcec1-1093</strain>
    </source>
</reference>
<dbReference type="AlphaFoldDB" id="A0A9D2GHW5"/>
<reference evidence="1" key="2">
    <citation type="submission" date="2021-04" db="EMBL/GenBank/DDBJ databases">
        <authorList>
            <person name="Gilroy R."/>
        </authorList>
    </citation>
    <scope>NUCLEOTIDE SEQUENCE</scope>
    <source>
        <strain evidence="1">ChiBcec1-1093</strain>
    </source>
</reference>
<organism evidence="1 2">
    <name type="scientific">Candidatus Lachnoclostridium stercorigallinarum</name>
    <dbReference type="NCBI Taxonomy" id="2838634"/>
    <lineage>
        <taxon>Bacteria</taxon>
        <taxon>Bacillati</taxon>
        <taxon>Bacillota</taxon>
        <taxon>Clostridia</taxon>
        <taxon>Lachnospirales</taxon>
        <taxon>Lachnospiraceae</taxon>
    </lineage>
</organism>
<name>A0A9D2GHW5_9FIRM</name>
<dbReference type="Proteomes" id="UP000824101">
    <property type="component" value="Unassembled WGS sequence"/>
</dbReference>
<evidence type="ECO:0000313" key="1">
    <source>
        <dbReference type="EMBL" id="HIZ79187.1"/>
    </source>
</evidence>
<dbReference type="EMBL" id="DXBC01000080">
    <property type="protein sequence ID" value="HIZ79187.1"/>
    <property type="molecule type" value="Genomic_DNA"/>
</dbReference>
<evidence type="ECO:0000313" key="2">
    <source>
        <dbReference type="Proteomes" id="UP000824101"/>
    </source>
</evidence>
<sequence length="64" mass="7650">MIKVNILNLNGFLKVINQCHGRVMMVSPEGRKINITRRYLLQNELERQFEERGNFLPLSVRFFQ</sequence>